<dbReference type="STRING" id="553311.SAMN05216231_3577"/>
<organism evidence="1 2">
    <name type="scientific">Virgibacillus salinus</name>
    <dbReference type="NCBI Taxonomy" id="553311"/>
    <lineage>
        <taxon>Bacteria</taxon>
        <taxon>Bacillati</taxon>
        <taxon>Bacillota</taxon>
        <taxon>Bacilli</taxon>
        <taxon>Bacillales</taxon>
        <taxon>Bacillaceae</taxon>
        <taxon>Virgibacillus</taxon>
    </lineage>
</organism>
<dbReference type="AlphaFoldDB" id="A0A1H1G8Z9"/>
<keyword evidence="2" id="KW-1185">Reference proteome</keyword>
<dbReference type="InterPro" id="IPR003718">
    <property type="entry name" value="OsmC/Ohr_fam"/>
</dbReference>
<name>A0A1H1G8Z9_9BACI</name>
<dbReference type="EMBL" id="FNKD01000005">
    <property type="protein sequence ID" value="SDR09711.1"/>
    <property type="molecule type" value="Genomic_DNA"/>
</dbReference>
<dbReference type="SUPFAM" id="SSF82784">
    <property type="entry name" value="OsmC-like"/>
    <property type="match status" value="1"/>
</dbReference>
<dbReference type="Pfam" id="PF02566">
    <property type="entry name" value="OsmC"/>
    <property type="match status" value="1"/>
</dbReference>
<evidence type="ECO:0000313" key="2">
    <source>
        <dbReference type="Proteomes" id="UP000199444"/>
    </source>
</evidence>
<protein>
    <submittedName>
        <fullName evidence="1">Uncharacterized OsmC-related protein</fullName>
    </submittedName>
</protein>
<sequence>MDFYLKENGMQVELEYGSLDVSGNEDYGFRPFQLMIASIAGCSGSVLRKILSKQRIKYEDLSINAEVERNPKEANRIERVVLYYAIKGYHLDPDKLSKNLALARKNCSMIRSVEDSIKIEEHLETIELSQ</sequence>
<dbReference type="RefSeq" id="WP_092494295.1">
    <property type="nucleotide sequence ID" value="NZ_FNKD01000005.1"/>
</dbReference>
<dbReference type="InterPro" id="IPR036102">
    <property type="entry name" value="OsmC/Ohrsf"/>
</dbReference>
<accession>A0A1H1G8Z9</accession>
<dbReference type="Proteomes" id="UP000199444">
    <property type="component" value="Unassembled WGS sequence"/>
</dbReference>
<dbReference type="Gene3D" id="3.30.300.20">
    <property type="match status" value="1"/>
</dbReference>
<proteinExistence type="predicted"/>
<gene>
    <name evidence="1" type="ORF">SAMN05216231_3577</name>
</gene>
<dbReference type="InterPro" id="IPR015946">
    <property type="entry name" value="KH_dom-like_a/b"/>
</dbReference>
<evidence type="ECO:0000313" key="1">
    <source>
        <dbReference type="EMBL" id="SDR09711.1"/>
    </source>
</evidence>
<dbReference type="PANTHER" id="PTHR34352">
    <property type="entry name" value="PROTEIN YHFA"/>
    <property type="match status" value="1"/>
</dbReference>
<dbReference type="PANTHER" id="PTHR34352:SF1">
    <property type="entry name" value="PROTEIN YHFA"/>
    <property type="match status" value="1"/>
</dbReference>
<reference evidence="1 2" key="1">
    <citation type="submission" date="2016-10" db="EMBL/GenBank/DDBJ databases">
        <authorList>
            <person name="de Groot N.N."/>
        </authorList>
    </citation>
    <scope>NUCLEOTIDE SEQUENCE [LARGE SCALE GENOMIC DNA]</scope>
    <source>
        <strain evidence="1 2">CGMCC 1.10449</strain>
    </source>
</reference>